<feature type="compositionally biased region" description="Basic residues" evidence="1">
    <location>
        <begin position="151"/>
        <end position="161"/>
    </location>
</feature>
<evidence type="ECO:0000313" key="3">
    <source>
        <dbReference type="Proteomes" id="UP000287651"/>
    </source>
</evidence>
<evidence type="ECO:0000313" key="2">
    <source>
        <dbReference type="EMBL" id="RRT55018.1"/>
    </source>
</evidence>
<organism evidence="2 3">
    <name type="scientific">Ensete ventricosum</name>
    <name type="common">Abyssinian banana</name>
    <name type="synonym">Musa ensete</name>
    <dbReference type="NCBI Taxonomy" id="4639"/>
    <lineage>
        <taxon>Eukaryota</taxon>
        <taxon>Viridiplantae</taxon>
        <taxon>Streptophyta</taxon>
        <taxon>Embryophyta</taxon>
        <taxon>Tracheophyta</taxon>
        <taxon>Spermatophyta</taxon>
        <taxon>Magnoliopsida</taxon>
        <taxon>Liliopsida</taxon>
        <taxon>Zingiberales</taxon>
        <taxon>Musaceae</taxon>
        <taxon>Ensete</taxon>
    </lineage>
</organism>
<sequence length="161" mass="16858">MRLNRVESFYLGNEGNEEERQPGMARPLERGRSAVAKAPCNVVAARGGSSHPRARPATASPPARGGHPQGQQPASGRSAAGVAPAGRLLAGRSTAHFQWPDSKGLLAHSEAVGAAPARGQLVEGPPAGTTSAAGATAGRQRQPPPVQRQWWRSRRRGQREG</sequence>
<gene>
    <name evidence="2" type="ORF">B296_00020601</name>
</gene>
<evidence type="ECO:0000256" key="1">
    <source>
        <dbReference type="SAM" id="MobiDB-lite"/>
    </source>
</evidence>
<feature type="compositionally biased region" description="Low complexity" evidence="1">
    <location>
        <begin position="127"/>
        <end position="141"/>
    </location>
</feature>
<dbReference type="Proteomes" id="UP000287651">
    <property type="component" value="Unassembled WGS sequence"/>
</dbReference>
<name>A0A426YTH2_ENSVE</name>
<reference evidence="2 3" key="1">
    <citation type="journal article" date="2014" name="Agronomy (Basel)">
        <title>A Draft Genome Sequence for Ensete ventricosum, the Drought-Tolerant Tree Against Hunger.</title>
        <authorList>
            <person name="Harrison J."/>
            <person name="Moore K.A."/>
            <person name="Paszkiewicz K."/>
            <person name="Jones T."/>
            <person name="Grant M."/>
            <person name="Ambacheew D."/>
            <person name="Muzemil S."/>
            <person name="Studholme D.J."/>
        </authorList>
    </citation>
    <scope>NUCLEOTIDE SEQUENCE [LARGE SCALE GENOMIC DNA]</scope>
</reference>
<feature type="region of interest" description="Disordered" evidence="1">
    <location>
        <begin position="39"/>
        <end position="87"/>
    </location>
</feature>
<protein>
    <submittedName>
        <fullName evidence="2">Uncharacterized protein</fullName>
    </submittedName>
</protein>
<feature type="region of interest" description="Disordered" evidence="1">
    <location>
        <begin position="1"/>
        <end position="26"/>
    </location>
</feature>
<comment type="caution">
    <text evidence="2">The sequence shown here is derived from an EMBL/GenBank/DDBJ whole genome shotgun (WGS) entry which is preliminary data.</text>
</comment>
<accession>A0A426YTH2</accession>
<dbReference type="EMBL" id="AMZH03010294">
    <property type="protein sequence ID" value="RRT55018.1"/>
    <property type="molecule type" value="Genomic_DNA"/>
</dbReference>
<dbReference type="AlphaFoldDB" id="A0A426YTH2"/>
<feature type="compositionally biased region" description="Low complexity" evidence="1">
    <location>
        <begin position="49"/>
        <end position="64"/>
    </location>
</feature>
<feature type="region of interest" description="Disordered" evidence="1">
    <location>
        <begin position="116"/>
        <end position="161"/>
    </location>
</feature>
<proteinExistence type="predicted"/>